<dbReference type="AlphaFoldDB" id="A0A4R9ADH0"/>
<comment type="caution">
    <text evidence="1">The sequence shown here is derived from an EMBL/GenBank/DDBJ whole genome shotgun (WGS) entry which is preliminary data.</text>
</comment>
<accession>A0A4R9ADH0</accession>
<evidence type="ECO:0000313" key="2">
    <source>
        <dbReference type="Proteomes" id="UP000298170"/>
    </source>
</evidence>
<gene>
    <name evidence="1" type="ORF">E3T39_12535</name>
</gene>
<dbReference type="Proteomes" id="UP000298170">
    <property type="component" value="Unassembled WGS sequence"/>
</dbReference>
<evidence type="ECO:0000313" key="1">
    <source>
        <dbReference type="EMBL" id="TFD58127.1"/>
    </source>
</evidence>
<proteinExistence type="predicted"/>
<dbReference type="OrthoDB" id="5129340at2"/>
<sequence length="192" mass="21233">MSQNGDTPRPGFVDFDFDRVSEGEFAEWSFSAEERAFFDAFRLQCLSEWQAEDEAEAEAAAQAAASLALKFRQDVQLADGPTIPADLDLAEVFAAVPPEHLFDENLREEFLFAEYIAHQLRDDPCTADPFTADSCAAGPFGPVPFGPAAADSADFDPAAADLAARDLLTDVNPFQRRQVQFVDRVLYFERVI</sequence>
<name>A0A4R9ADH0_9MICO</name>
<organism evidence="1 2">
    <name type="scientific">Cryobacterium suzukii</name>
    <dbReference type="NCBI Taxonomy" id="1259198"/>
    <lineage>
        <taxon>Bacteria</taxon>
        <taxon>Bacillati</taxon>
        <taxon>Actinomycetota</taxon>
        <taxon>Actinomycetes</taxon>
        <taxon>Micrococcales</taxon>
        <taxon>Microbacteriaceae</taxon>
        <taxon>Cryobacterium</taxon>
    </lineage>
</organism>
<protein>
    <submittedName>
        <fullName evidence="1">Uncharacterized protein</fullName>
    </submittedName>
</protein>
<dbReference type="RefSeq" id="WP_134515845.1">
    <property type="nucleotide sequence ID" value="NZ_SOHJ01000012.1"/>
</dbReference>
<feature type="non-terminal residue" evidence="1">
    <location>
        <position position="192"/>
    </location>
</feature>
<dbReference type="EMBL" id="SOHJ01000012">
    <property type="protein sequence ID" value="TFD58127.1"/>
    <property type="molecule type" value="Genomic_DNA"/>
</dbReference>
<reference evidence="1 2" key="1">
    <citation type="submission" date="2019-03" db="EMBL/GenBank/DDBJ databases">
        <title>Genomics of glacier-inhabiting Cryobacterium strains.</title>
        <authorList>
            <person name="Liu Q."/>
            <person name="Xin Y.-H."/>
        </authorList>
    </citation>
    <scope>NUCLEOTIDE SEQUENCE [LARGE SCALE GENOMIC DNA]</scope>
    <source>
        <strain evidence="1 2">Sr39</strain>
    </source>
</reference>
<keyword evidence="2" id="KW-1185">Reference proteome</keyword>